<dbReference type="PANTHER" id="PTHR30055">
    <property type="entry name" value="HTH-TYPE TRANSCRIPTIONAL REGULATOR RUTR"/>
    <property type="match status" value="1"/>
</dbReference>
<dbReference type="InterPro" id="IPR009057">
    <property type="entry name" value="Homeodomain-like_sf"/>
</dbReference>
<evidence type="ECO:0000313" key="5">
    <source>
        <dbReference type="Proteomes" id="UP001183246"/>
    </source>
</evidence>
<gene>
    <name evidence="4" type="ORF">RM590_25435</name>
</gene>
<dbReference type="InterPro" id="IPR001647">
    <property type="entry name" value="HTH_TetR"/>
</dbReference>
<dbReference type="EMBL" id="JAVREL010000017">
    <property type="protein sequence ID" value="MDT0345904.1"/>
    <property type="molecule type" value="Genomic_DNA"/>
</dbReference>
<dbReference type="PANTHER" id="PTHR30055:SF235">
    <property type="entry name" value="TRANSCRIPTIONAL REGULATORY PROTEIN"/>
    <property type="match status" value="1"/>
</dbReference>
<dbReference type="InterPro" id="IPR050109">
    <property type="entry name" value="HTH-type_TetR-like_transc_reg"/>
</dbReference>
<feature type="domain" description="HTH tetR-type" evidence="3">
    <location>
        <begin position="2"/>
        <end position="62"/>
    </location>
</feature>
<organism evidence="4 5">
    <name type="scientific">Streptomyces litchfieldiae</name>
    <dbReference type="NCBI Taxonomy" id="3075543"/>
    <lineage>
        <taxon>Bacteria</taxon>
        <taxon>Bacillati</taxon>
        <taxon>Actinomycetota</taxon>
        <taxon>Actinomycetes</taxon>
        <taxon>Kitasatosporales</taxon>
        <taxon>Streptomycetaceae</taxon>
        <taxon>Streptomyces</taxon>
    </lineage>
</organism>
<dbReference type="PROSITE" id="PS50977">
    <property type="entry name" value="HTH_TETR_2"/>
    <property type="match status" value="1"/>
</dbReference>
<dbReference type="Proteomes" id="UP001183246">
    <property type="component" value="Unassembled WGS sequence"/>
</dbReference>
<dbReference type="Gene3D" id="1.10.357.10">
    <property type="entry name" value="Tetracycline Repressor, domain 2"/>
    <property type="match status" value="1"/>
</dbReference>
<dbReference type="SUPFAM" id="SSF48498">
    <property type="entry name" value="Tetracyclin repressor-like, C-terminal domain"/>
    <property type="match status" value="1"/>
</dbReference>
<feature type="DNA-binding region" description="H-T-H motif" evidence="2">
    <location>
        <begin position="25"/>
        <end position="44"/>
    </location>
</feature>
<accession>A0ABU2MWC1</accession>
<dbReference type="PRINTS" id="PR00455">
    <property type="entry name" value="HTHTETR"/>
</dbReference>
<dbReference type="InterPro" id="IPR036271">
    <property type="entry name" value="Tet_transcr_reg_TetR-rel_C_sf"/>
</dbReference>
<dbReference type="SUPFAM" id="SSF46689">
    <property type="entry name" value="Homeodomain-like"/>
    <property type="match status" value="1"/>
</dbReference>
<dbReference type="RefSeq" id="WP_311707041.1">
    <property type="nucleotide sequence ID" value="NZ_JAVREL010000017.1"/>
</dbReference>
<dbReference type="Pfam" id="PF00440">
    <property type="entry name" value="TetR_N"/>
    <property type="match status" value="1"/>
</dbReference>
<evidence type="ECO:0000256" key="1">
    <source>
        <dbReference type="ARBA" id="ARBA00023125"/>
    </source>
</evidence>
<sequence length="210" mass="21995">MADTRQRLLDGAMETIRRQGIGGASARAIAATAGVNQALVFYHFGSVGDLIAAACRSGTEARIAPFLTRLHEVASLRELLALGRQLHAEERELGNVTVLSQVLAGAQTDPQLAEAASAALHLWIGPIERTLERLLDGSPLAEVTDVPGLARAVSAGFIGLELYEGIDPGGAAAALHALEQLAALAEVMDDLGPVARRALRARLRKSAAAR</sequence>
<evidence type="ECO:0000256" key="2">
    <source>
        <dbReference type="PROSITE-ProRule" id="PRU00335"/>
    </source>
</evidence>
<proteinExistence type="predicted"/>
<protein>
    <submittedName>
        <fullName evidence="4">TetR/AcrR family transcriptional regulator</fullName>
    </submittedName>
</protein>
<evidence type="ECO:0000313" key="4">
    <source>
        <dbReference type="EMBL" id="MDT0345904.1"/>
    </source>
</evidence>
<name>A0ABU2MWC1_9ACTN</name>
<keyword evidence="1 2" id="KW-0238">DNA-binding</keyword>
<reference evidence="5" key="1">
    <citation type="submission" date="2023-07" db="EMBL/GenBank/DDBJ databases">
        <title>30 novel species of actinomycetes from the DSMZ collection.</title>
        <authorList>
            <person name="Nouioui I."/>
        </authorList>
    </citation>
    <scope>NUCLEOTIDE SEQUENCE [LARGE SCALE GENOMIC DNA]</scope>
    <source>
        <strain evidence="5">DSM 44938</strain>
    </source>
</reference>
<keyword evidence="5" id="KW-1185">Reference proteome</keyword>
<evidence type="ECO:0000259" key="3">
    <source>
        <dbReference type="PROSITE" id="PS50977"/>
    </source>
</evidence>
<comment type="caution">
    <text evidence="4">The sequence shown here is derived from an EMBL/GenBank/DDBJ whole genome shotgun (WGS) entry which is preliminary data.</text>
</comment>